<dbReference type="EMBL" id="CP029551">
    <property type="protein sequence ID" value="AWN36912.1"/>
    <property type="molecule type" value="Genomic_DNA"/>
</dbReference>
<accession>A0A2U8VUJ0</accession>
<evidence type="ECO:0000256" key="2">
    <source>
        <dbReference type="ARBA" id="ARBA00012438"/>
    </source>
</evidence>
<dbReference type="RefSeq" id="WP_109951998.1">
    <property type="nucleotide sequence ID" value="NZ_CP029551.1"/>
</dbReference>
<dbReference type="Pfam" id="PF00072">
    <property type="entry name" value="Response_reg"/>
    <property type="match status" value="1"/>
</dbReference>
<feature type="compositionally biased region" description="Low complexity" evidence="5">
    <location>
        <begin position="7"/>
        <end position="16"/>
    </location>
</feature>
<dbReference type="AlphaFoldDB" id="A0A2U8VUJ0"/>
<dbReference type="Gene3D" id="3.30.450.20">
    <property type="entry name" value="PAS domain"/>
    <property type="match status" value="3"/>
</dbReference>
<evidence type="ECO:0000259" key="9">
    <source>
        <dbReference type="PROSITE" id="PS50112"/>
    </source>
</evidence>
<sequence length="914" mass="97131">MAELSGPTTPVATPVPGSIDRSERPGRVGLLLVLAGLLVGAAIGLSFVANEQAQSLIVWLLALLAMAGVFFLFALAIGAIQLAGQGARDDITKAIVDGSPDAALVAEEGGRLIYANEAYLQVAGGDSFSNLRSVERVFVGSPEVSEAVYRLSQASRDGRSHTEEIRMAPPPRGGARDFAWYRIHVRPLPRPGRAAALWTVSDITAERERQENVFQELQHAIDYLDHAPAGFLSIDPQGAIVYMNATLAAWLGYDLATVGSGGPHLSEIAPGAEALTRSVGLPGEVRTDRFDLDLRRRNGHPLPARLYHRIAFGKDGKPGASRTFVINRSAGAEFDEPQRAAEVRLARFLNNSPIAIATLDRSGRIARANASFARLFGTLPSHTVEEAGETAQDATVHEPNVTDALTDREGVDAALAKAAGGLSEIAPIEVSLKGPGNRSARVWLITAGGTGEALDEDERESVILYALDTTAQRQLEQQVAQSQKMNAVGQLAGGIAHDFNNVLQAIIGYSDLLLASHRPTDPAFQDIMQIKQNANRAAGLVRQLLAFSRRQTLRPEVMNVGESLSELTLLLKRLLGERVGLELKHGREVWPVKADVNQFEQVIVNLAVNARDAMPGGGKLFIRTTNVADPGPDAVADGRGGPPPGDHVLIEVQDTGEGIPPEIMEKIFEPFFTTKEIGKGTGLGLSTVFGIVKQSGGTIDVQSVVGEGTVFKIYLPRHVPEALPEPAPETAPESGPRAAETAAPALPPASYPPAKGAEAASAAAPASEVERAAPPAAATPKPAPRKPSADHTGQGTILLVEDEDPVRAVNSRALSARGYTVLEAASGIEALQIVRAGDHVIDLIVSDVVMPEMDGPTLLGEVRKHLPELKVIFVSGYAEDAFRKNLPEGEAFNFLPKPFSLKQLVETVKKTMAA</sequence>
<feature type="modified residue" description="4-aspartylphosphate" evidence="4">
    <location>
        <position position="847"/>
    </location>
</feature>
<evidence type="ECO:0000256" key="3">
    <source>
        <dbReference type="ARBA" id="ARBA00022553"/>
    </source>
</evidence>
<dbReference type="Proteomes" id="UP000246058">
    <property type="component" value="Chromosome"/>
</dbReference>
<comment type="catalytic activity">
    <reaction evidence="1">
        <text>ATP + protein L-histidine = ADP + protein N-phospho-L-histidine.</text>
        <dbReference type="EC" id="2.7.13.3"/>
    </reaction>
</comment>
<dbReference type="PRINTS" id="PR00344">
    <property type="entry name" value="BCTRLSENSOR"/>
</dbReference>
<feature type="domain" description="Response regulatory" evidence="8">
    <location>
        <begin position="796"/>
        <end position="912"/>
    </location>
</feature>
<keyword evidence="6" id="KW-0812">Transmembrane</keyword>
<evidence type="ECO:0000259" key="7">
    <source>
        <dbReference type="PROSITE" id="PS50109"/>
    </source>
</evidence>
<dbReference type="SUPFAM" id="SSF47384">
    <property type="entry name" value="Homodimeric domain of signal transducing histidine kinase"/>
    <property type="match status" value="1"/>
</dbReference>
<dbReference type="Pfam" id="PF00512">
    <property type="entry name" value="HisKA"/>
    <property type="match status" value="1"/>
</dbReference>
<feature type="domain" description="Histidine kinase" evidence="7">
    <location>
        <begin position="494"/>
        <end position="719"/>
    </location>
</feature>
<keyword evidence="10" id="KW-0418">Kinase</keyword>
<dbReference type="SMART" id="SM00448">
    <property type="entry name" value="REC"/>
    <property type="match status" value="1"/>
</dbReference>
<dbReference type="InterPro" id="IPR003661">
    <property type="entry name" value="HisK_dim/P_dom"/>
</dbReference>
<dbReference type="Gene3D" id="1.10.287.130">
    <property type="match status" value="1"/>
</dbReference>
<dbReference type="InterPro" id="IPR036890">
    <property type="entry name" value="HATPase_C_sf"/>
</dbReference>
<feature type="domain" description="PAS" evidence="9">
    <location>
        <begin position="213"/>
        <end position="253"/>
    </location>
</feature>
<evidence type="ECO:0000313" key="10">
    <source>
        <dbReference type="EMBL" id="AWN36912.1"/>
    </source>
</evidence>
<dbReference type="InterPro" id="IPR013656">
    <property type="entry name" value="PAS_4"/>
</dbReference>
<dbReference type="OrthoDB" id="9796100at2"/>
<dbReference type="SUPFAM" id="SSF52172">
    <property type="entry name" value="CheY-like"/>
    <property type="match status" value="1"/>
</dbReference>
<dbReference type="SMART" id="SM00091">
    <property type="entry name" value="PAS"/>
    <property type="match status" value="3"/>
</dbReference>
<dbReference type="KEGG" id="meti:DK427_15185"/>
<feature type="domain" description="PAS" evidence="9">
    <location>
        <begin position="341"/>
        <end position="377"/>
    </location>
</feature>
<dbReference type="SUPFAM" id="SSF55874">
    <property type="entry name" value="ATPase domain of HSP90 chaperone/DNA topoisomerase II/histidine kinase"/>
    <property type="match status" value="1"/>
</dbReference>
<proteinExistence type="predicted"/>
<feature type="compositionally biased region" description="Low complexity" evidence="5">
    <location>
        <begin position="730"/>
        <end position="744"/>
    </location>
</feature>
<dbReference type="EC" id="2.7.13.3" evidence="2"/>
<dbReference type="PANTHER" id="PTHR43065:SF42">
    <property type="entry name" value="TWO-COMPONENT SENSOR PPRA"/>
    <property type="match status" value="1"/>
</dbReference>
<evidence type="ECO:0000259" key="8">
    <source>
        <dbReference type="PROSITE" id="PS50110"/>
    </source>
</evidence>
<keyword evidence="6" id="KW-1133">Transmembrane helix</keyword>
<dbReference type="SUPFAM" id="SSF55785">
    <property type="entry name" value="PYP-like sensor domain (PAS domain)"/>
    <property type="match status" value="3"/>
</dbReference>
<dbReference type="SMART" id="SM00388">
    <property type="entry name" value="HisKA"/>
    <property type="match status" value="1"/>
</dbReference>
<dbReference type="FunFam" id="1.10.287.130:FF:000037">
    <property type="entry name" value="Hybrid sensor histidine kinase/response regulator"/>
    <property type="match status" value="1"/>
</dbReference>
<evidence type="ECO:0000256" key="5">
    <source>
        <dbReference type="SAM" id="MobiDB-lite"/>
    </source>
</evidence>
<dbReference type="PANTHER" id="PTHR43065">
    <property type="entry name" value="SENSOR HISTIDINE KINASE"/>
    <property type="match status" value="1"/>
</dbReference>
<feature type="region of interest" description="Disordered" evidence="5">
    <location>
        <begin position="1"/>
        <end position="20"/>
    </location>
</feature>
<reference evidence="10 11" key="1">
    <citation type="submission" date="2018-05" db="EMBL/GenBank/DDBJ databases">
        <title>Complete Genome Sequence of Methylobacterium sp. 17Sr1-43.</title>
        <authorList>
            <person name="Srinivasan S."/>
        </authorList>
    </citation>
    <scope>NUCLEOTIDE SEQUENCE [LARGE SCALE GENOMIC DNA]</scope>
    <source>
        <strain evidence="10 11">17Sr1-43</strain>
    </source>
</reference>
<dbReference type="PROSITE" id="PS50109">
    <property type="entry name" value="HIS_KIN"/>
    <property type="match status" value="1"/>
</dbReference>
<dbReference type="Gene3D" id="3.40.50.2300">
    <property type="match status" value="1"/>
</dbReference>
<dbReference type="Gene3D" id="3.30.565.10">
    <property type="entry name" value="Histidine kinase-like ATPase, C-terminal domain"/>
    <property type="match status" value="1"/>
</dbReference>
<dbReference type="PROSITE" id="PS50112">
    <property type="entry name" value="PAS"/>
    <property type="match status" value="2"/>
</dbReference>
<dbReference type="InterPro" id="IPR011006">
    <property type="entry name" value="CheY-like_superfamily"/>
</dbReference>
<dbReference type="InterPro" id="IPR036097">
    <property type="entry name" value="HisK_dim/P_sf"/>
</dbReference>
<dbReference type="InterPro" id="IPR004358">
    <property type="entry name" value="Sig_transdc_His_kin-like_C"/>
</dbReference>
<dbReference type="PROSITE" id="PS50110">
    <property type="entry name" value="RESPONSE_REGULATORY"/>
    <property type="match status" value="1"/>
</dbReference>
<dbReference type="Pfam" id="PF13188">
    <property type="entry name" value="PAS_8"/>
    <property type="match status" value="1"/>
</dbReference>
<dbReference type="Pfam" id="PF08448">
    <property type="entry name" value="PAS_4"/>
    <property type="match status" value="2"/>
</dbReference>
<evidence type="ECO:0000256" key="4">
    <source>
        <dbReference type="PROSITE-ProRule" id="PRU00169"/>
    </source>
</evidence>
<dbReference type="InterPro" id="IPR000014">
    <property type="entry name" value="PAS"/>
</dbReference>
<dbReference type="InterPro" id="IPR001789">
    <property type="entry name" value="Sig_transdc_resp-reg_receiver"/>
</dbReference>
<dbReference type="CDD" id="cd00082">
    <property type="entry name" value="HisKA"/>
    <property type="match status" value="1"/>
</dbReference>
<gene>
    <name evidence="10" type="ORF">DK427_15185</name>
</gene>
<keyword evidence="6" id="KW-0472">Membrane</keyword>
<dbReference type="Pfam" id="PF02518">
    <property type="entry name" value="HATPase_c"/>
    <property type="match status" value="1"/>
</dbReference>
<protein>
    <recommendedName>
        <fullName evidence="2">histidine kinase</fullName>
        <ecNumber evidence="2">2.7.13.3</ecNumber>
    </recommendedName>
</protein>
<keyword evidence="10" id="KW-0808">Transferase</keyword>
<dbReference type="SMART" id="SM00387">
    <property type="entry name" value="HATPase_c"/>
    <property type="match status" value="1"/>
</dbReference>
<keyword evidence="3 4" id="KW-0597">Phosphoprotein</keyword>
<feature type="region of interest" description="Disordered" evidence="5">
    <location>
        <begin position="722"/>
        <end position="792"/>
    </location>
</feature>
<dbReference type="InterPro" id="IPR035965">
    <property type="entry name" value="PAS-like_dom_sf"/>
</dbReference>
<evidence type="ECO:0000313" key="11">
    <source>
        <dbReference type="Proteomes" id="UP000246058"/>
    </source>
</evidence>
<organism evidence="10 11">
    <name type="scientific">Methylobacterium radiodurans</name>
    <dbReference type="NCBI Taxonomy" id="2202828"/>
    <lineage>
        <taxon>Bacteria</taxon>
        <taxon>Pseudomonadati</taxon>
        <taxon>Pseudomonadota</taxon>
        <taxon>Alphaproteobacteria</taxon>
        <taxon>Hyphomicrobiales</taxon>
        <taxon>Methylobacteriaceae</taxon>
        <taxon>Methylobacterium</taxon>
    </lineage>
</organism>
<dbReference type="GO" id="GO:0000155">
    <property type="term" value="F:phosphorelay sensor kinase activity"/>
    <property type="evidence" value="ECO:0007669"/>
    <property type="project" value="InterPro"/>
</dbReference>
<feature type="transmembrane region" description="Helical" evidence="6">
    <location>
        <begin position="56"/>
        <end position="80"/>
    </location>
</feature>
<keyword evidence="11" id="KW-1185">Reference proteome</keyword>
<dbReference type="InterPro" id="IPR005467">
    <property type="entry name" value="His_kinase_dom"/>
</dbReference>
<evidence type="ECO:0000256" key="1">
    <source>
        <dbReference type="ARBA" id="ARBA00000085"/>
    </source>
</evidence>
<name>A0A2U8VUJ0_9HYPH</name>
<feature type="transmembrane region" description="Helical" evidence="6">
    <location>
        <begin position="28"/>
        <end position="49"/>
    </location>
</feature>
<feature type="compositionally biased region" description="Low complexity" evidence="5">
    <location>
        <begin position="752"/>
        <end position="780"/>
    </location>
</feature>
<evidence type="ECO:0000256" key="6">
    <source>
        <dbReference type="SAM" id="Phobius"/>
    </source>
</evidence>
<dbReference type="CDD" id="cd00130">
    <property type="entry name" value="PAS"/>
    <property type="match status" value="1"/>
</dbReference>
<dbReference type="InterPro" id="IPR003594">
    <property type="entry name" value="HATPase_dom"/>
</dbReference>